<dbReference type="STRING" id="888061.AXF15_05665"/>
<dbReference type="Gene3D" id="3.40.50.11900">
    <property type="match status" value="1"/>
</dbReference>
<dbReference type="InterPro" id="IPR047678">
    <property type="entry name" value="YjiM-like"/>
</dbReference>
<dbReference type="RefSeq" id="WP_066604506.1">
    <property type="nucleotide sequence ID" value="NZ_CP014230.1"/>
</dbReference>
<name>A0A0X8JPM6_9BACT</name>
<evidence type="ECO:0000256" key="1">
    <source>
        <dbReference type="ARBA" id="ARBA00005806"/>
    </source>
</evidence>
<dbReference type="KEGG" id="doa:AXF15_05665"/>
<comment type="similarity">
    <text evidence="1">Belongs to the FldB/FldC dehydratase alpha/beta subunit family.</text>
</comment>
<keyword evidence="3" id="KW-1185">Reference proteome</keyword>
<evidence type="ECO:0008006" key="4">
    <source>
        <dbReference type="Google" id="ProtNLM"/>
    </source>
</evidence>
<dbReference type="AlphaFoldDB" id="A0A0X8JPM6"/>
<reference evidence="3" key="1">
    <citation type="submission" date="2016-02" db="EMBL/GenBank/DDBJ databases">
        <authorList>
            <person name="Holder M.E."/>
            <person name="Ajami N.J."/>
            <person name="Petrosino J.F."/>
        </authorList>
    </citation>
    <scope>NUCLEOTIDE SEQUENCE [LARGE SCALE GENOMIC DNA]</scope>
    <source>
        <strain evidence="3">DSM 12838</strain>
    </source>
</reference>
<proteinExistence type="inferred from homology"/>
<dbReference type="PANTHER" id="PTHR30548">
    <property type="entry name" value="2-HYDROXYGLUTARYL-COA DEHYDRATASE, D-COMPONENT-RELATED"/>
    <property type="match status" value="1"/>
</dbReference>
<dbReference type="NCBIfam" id="NF040772">
    <property type="entry name" value="double_cubane"/>
    <property type="match status" value="1"/>
</dbReference>
<evidence type="ECO:0000313" key="2">
    <source>
        <dbReference type="EMBL" id="AMD92642.1"/>
    </source>
</evidence>
<evidence type="ECO:0000313" key="3">
    <source>
        <dbReference type="Proteomes" id="UP000063964"/>
    </source>
</evidence>
<dbReference type="EMBL" id="CP014230">
    <property type="protein sequence ID" value="AMD92642.1"/>
    <property type="molecule type" value="Genomic_DNA"/>
</dbReference>
<protein>
    <recommendedName>
        <fullName evidence="4">2-hydroxyglutaryl-CoA dehydratase</fullName>
    </recommendedName>
</protein>
<dbReference type="Gene3D" id="3.40.50.11890">
    <property type="match status" value="1"/>
</dbReference>
<dbReference type="Proteomes" id="UP000063964">
    <property type="component" value="Chromosome"/>
</dbReference>
<dbReference type="Pfam" id="PF06050">
    <property type="entry name" value="HGD-D"/>
    <property type="match status" value="1"/>
</dbReference>
<dbReference type="OrthoDB" id="9810278at2"/>
<dbReference type="PANTHER" id="PTHR30548:SF6">
    <property type="entry name" value="DEHYDRATASE SUBUNIT YJIM-RELATED"/>
    <property type="match status" value="1"/>
</dbReference>
<accession>A0A0X8JPM6</accession>
<dbReference type="Gene3D" id="1.20.1270.370">
    <property type="match status" value="1"/>
</dbReference>
<gene>
    <name evidence="2" type="ORF">AXF15_05665</name>
</gene>
<organism evidence="2 3">
    <name type="scientific">Desulfomicrobium orale DSM 12838</name>
    <dbReference type="NCBI Taxonomy" id="888061"/>
    <lineage>
        <taxon>Bacteria</taxon>
        <taxon>Pseudomonadati</taxon>
        <taxon>Thermodesulfobacteriota</taxon>
        <taxon>Desulfovibrionia</taxon>
        <taxon>Desulfovibrionales</taxon>
        <taxon>Desulfomicrobiaceae</taxon>
        <taxon>Desulfomicrobium</taxon>
    </lineage>
</organism>
<sequence length="377" mass="41921">MPYPTLEHFRDITGRNVLALQEAKAGGKKVVGQYCIYSPLEIALAADAIPVSLCGTKNDSIPAAETMLPRSLCPLIKSSFGFALQDSCPYLAASDIVVADTTCDGKKKMYELLAEYKPIVLLQLPQIQDEEAHTYWRAQYAGLVARLERDFGVSITEEKLRAAIRLTNRLRVALKDVLDLAKLKPSPLKGMDLLDISFRVSFMSDYERAIGLLWGIAAEIRESGEARAADHAPRILLTGVPAGLGSHKVIELLEECGASVVCIDSCTCYKKVRQMIDETDDPLTALARCYLDTPCSVMSPNPNRYDTLRELAADFQADAVVDLTWQGCQTYDVESWSIKKFVRDELDLPFLQIVTDYSPADTEQLKVRIEAFLEMLR</sequence>
<dbReference type="InterPro" id="IPR010327">
    <property type="entry name" value="FldB/FldC_alpha/beta"/>
</dbReference>